<feature type="domain" description="HTH cro/C1-type" evidence="2">
    <location>
        <begin position="8"/>
        <end position="62"/>
    </location>
</feature>
<sequence length="69" mass="7810">MTRVRNRLKEILKEKGLTQSDLARAIGTDRSSVNRYAHGRTIPSFRTMSKIAKVLNEEVGNIFFVDDSA</sequence>
<dbReference type="AlphaFoldDB" id="A0A6V8PUQ4"/>
<evidence type="ECO:0000313" key="4">
    <source>
        <dbReference type="EMBL" id="GFP24337.1"/>
    </source>
</evidence>
<dbReference type="Proteomes" id="UP000585609">
    <property type="component" value="Unassembled WGS sequence"/>
</dbReference>
<evidence type="ECO:0000313" key="5">
    <source>
        <dbReference type="EMBL" id="GFP25078.1"/>
    </source>
</evidence>
<evidence type="ECO:0000313" key="12">
    <source>
        <dbReference type="Proteomes" id="UP000569018"/>
    </source>
</evidence>
<dbReference type="SUPFAM" id="SSF47413">
    <property type="entry name" value="lambda repressor-like DNA-binding domains"/>
    <property type="match status" value="1"/>
</dbReference>
<evidence type="ECO:0000259" key="2">
    <source>
        <dbReference type="PROSITE" id="PS50943"/>
    </source>
</evidence>
<dbReference type="GO" id="GO:0003677">
    <property type="term" value="F:DNA binding"/>
    <property type="evidence" value="ECO:0007669"/>
    <property type="project" value="UniProtKB-KW"/>
</dbReference>
<evidence type="ECO:0000313" key="6">
    <source>
        <dbReference type="EMBL" id="GFP29241.1"/>
    </source>
</evidence>
<dbReference type="Gene3D" id="1.10.260.40">
    <property type="entry name" value="lambda repressor-like DNA-binding domains"/>
    <property type="match status" value="1"/>
</dbReference>
<dbReference type="EMBL" id="BLRX01000037">
    <property type="protein sequence ID" value="GFP25078.1"/>
    <property type="molecule type" value="Genomic_DNA"/>
</dbReference>
<keyword evidence="16" id="KW-1185">Reference proteome</keyword>
<dbReference type="PANTHER" id="PTHR46558">
    <property type="entry name" value="TRACRIPTIONAL REGULATORY PROTEIN-RELATED-RELATED"/>
    <property type="match status" value="1"/>
</dbReference>
<comment type="caution">
    <text evidence="7">The sequence shown here is derived from an EMBL/GenBank/DDBJ whole genome shotgun (WGS) entry which is preliminary data.</text>
</comment>
<accession>A0A6V8PUQ4</accession>
<reference evidence="10 11" key="1">
    <citation type="journal article" date="2020" name="Front. Microbiol.">
        <title>Single-cell genomics of novel Actinobacteria with the Wood-Ljungdahl pathway discovered in a serpentinizing system.</title>
        <authorList>
            <person name="Merino N."/>
            <person name="Kawai M."/>
            <person name="Boyd E.S."/>
            <person name="Colman D.R."/>
            <person name="McGlynn S.E."/>
            <person name="Nealson K.H."/>
            <person name="Kurokawa K."/>
            <person name="Hongoh Y."/>
        </authorList>
    </citation>
    <scope>NUCLEOTIDE SEQUENCE [LARGE SCALE GENOMIC DNA]</scope>
    <source>
        <strain evidence="3 14">S06</strain>
        <strain evidence="4 15">S09_30</strain>
        <strain evidence="5 10">S25</strain>
        <strain evidence="6 16">S34</strain>
        <strain evidence="7 13">S43</strain>
        <strain evidence="8 11">S44</strain>
        <strain evidence="9 12">S47</strain>
    </source>
</reference>
<dbReference type="InterPro" id="IPR001387">
    <property type="entry name" value="Cro/C1-type_HTH"/>
</dbReference>
<dbReference type="InterPro" id="IPR010982">
    <property type="entry name" value="Lambda_DNA-bd_dom_sf"/>
</dbReference>
<dbReference type="SMART" id="SM00530">
    <property type="entry name" value="HTH_XRE"/>
    <property type="match status" value="1"/>
</dbReference>
<evidence type="ECO:0000313" key="13">
    <source>
        <dbReference type="Proteomes" id="UP000576480"/>
    </source>
</evidence>
<dbReference type="EMBL" id="BLSD01000164">
    <property type="protein sequence ID" value="GFP40196.1"/>
    <property type="molecule type" value="Genomic_DNA"/>
</dbReference>
<evidence type="ECO:0000313" key="11">
    <source>
        <dbReference type="Proteomes" id="UP000561271"/>
    </source>
</evidence>
<dbReference type="PANTHER" id="PTHR46558:SF4">
    <property type="entry name" value="DNA-BIDING PHAGE PROTEIN"/>
    <property type="match status" value="1"/>
</dbReference>
<dbReference type="Pfam" id="PF01381">
    <property type="entry name" value="HTH_3"/>
    <property type="match status" value="1"/>
</dbReference>
<dbReference type="Proteomes" id="UP000543224">
    <property type="component" value="Unassembled WGS sequence"/>
</dbReference>
<evidence type="ECO:0000313" key="10">
    <source>
        <dbReference type="Proteomes" id="UP000543224"/>
    </source>
</evidence>
<dbReference type="EMBL" id="BLSC01000016">
    <property type="protein sequence ID" value="GFP36689.1"/>
    <property type="molecule type" value="Genomic_DNA"/>
</dbReference>
<dbReference type="Proteomes" id="UP000588083">
    <property type="component" value="Unassembled WGS sequence"/>
</dbReference>
<dbReference type="RefSeq" id="WP_176226364.1">
    <property type="nucleotide sequence ID" value="NZ_BLRV01000027.1"/>
</dbReference>
<evidence type="ECO:0000256" key="1">
    <source>
        <dbReference type="ARBA" id="ARBA00023125"/>
    </source>
</evidence>
<dbReference type="Proteomes" id="UP000580051">
    <property type="component" value="Unassembled WGS sequence"/>
</dbReference>
<evidence type="ECO:0000313" key="8">
    <source>
        <dbReference type="EMBL" id="GFP36689.1"/>
    </source>
</evidence>
<keyword evidence="1" id="KW-0238">DNA-binding</keyword>
<name>A0A6V8PUQ4_9ACTN</name>
<organism evidence="7 13">
    <name type="scientific">Candidatus Hakubella thermalkaliphila</name>
    <dbReference type="NCBI Taxonomy" id="2754717"/>
    <lineage>
        <taxon>Bacteria</taxon>
        <taxon>Bacillati</taxon>
        <taxon>Actinomycetota</taxon>
        <taxon>Actinomycetota incertae sedis</taxon>
        <taxon>Candidatus Hakubellales</taxon>
        <taxon>Candidatus Hakubellaceae</taxon>
        <taxon>Candidatus Hakubella</taxon>
    </lineage>
</organism>
<protein>
    <recommendedName>
        <fullName evidence="2">HTH cro/C1-type domain-containing protein</fullName>
    </recommendedName>
</protein>
<dbReference type="EMBL" id="BLSB01000007">
    <property type="protein sequence ID" value="GFP34471.1"/>
    <property type="molecule type" value="Genomic_DNA"/>
</dbReference>
<evidence type="ECO:0000313" key="16">
    <source>
        <dbReference type="Proteomes" id="UP000588083"/>
    </source>
</evidence>
<dbReference type="Proteomes" id="UP000576480">
    <property type="component" value="Unassembled WGS sequence"/>
</dbReference>
<evidence type="ECO:0000313" key="7">
    <source>
        <dbReference type="EMBL" id="GFP34471.1"/>
    </source>
</evidence>
<dbReference type="PROSITE" id="PS50943">
    <property type="entry name" value="HTH_CROC1"/>
    <property type="match status" value="1"/>
</dbReference>
<evidence type="ECO:0000313" key="3">
    <source>
        <dbReference type="EMBL" id="GFP21232.1"/>
    </source>
</evidence>
<evidence type="ECO:0000313" key="9">
    <source>
        <dbReference type="EMBL" id="GFP40196.1"/>
    </source>
</evidence>
<dbReference type="EMBL" id="BLRW01000492">
    <property type="protein sequence ID" value="GFP24337.1"/>
    <property type="molecule type" value="Genomic_DNA"/>
</dbReference>
<evidence type="ECO:0000313" key="14">
    <source>
        <dbReference type="Proteomes" id="UP000580051"/>
    </source>
</evidence>
<dbReference type="Proteomes" id="UP000561271">
    <property type="component" value="Unassembled WGS sequence"/>
</dbReference>
<gene>
    <name evidence="3" type="ORF">HKBW3S06_00458</name>
    <name evidence="4" type="ORF">HKBW3S09_01804</name>
    <name evidence="5" type="ORF">HKBW3S25_00528</name>
    <name evidence="6" type="ORF">HKBW3S34_00160</name>
    <name evidence="7" type="ORF">HKBW3S43_00264</name>
    <name evidence="8" type="ORF">HKBW3S44_00370</name>
    <name evidence="9" type="ORF">HKBW3S47_01893</name>
</gene>
<evidence type="ECO:0000313" key="15">
    <source>
        <dbReference type="Proteomes" id="UP000585609"/>
    </source>
</evidence>
<proteinExistence type="predicted"/>
<dbReference type="Proteomes" id="UP000569018">
    <property type="component" value="Unassembled WGS sequence"/>
</dbReference>
<dbReference type="EMBL" id="BLRZ01000004">
    <property type="protein sequence ID" value="GFP29241.1"/>
    <property type="molecule type" value="Genomic_DNA"/>
</dbReference>
<dbReference type="EMBL" id="BLRV01000027">
    <property type="protein sequence ID" value="GFP21232.1"/>
    <property type="molecule type" value="Genomic_DNA"/>
</dbReference>
<dbReference type="CDD" id="cd00093">
    <property type="entry name" value="HTH_XRE"/>
    <property type="match status" value="1"/>
</dbReference>